<dbReference type="EMBL" id="LXQA011357162">
    <property type="protein sequence ID" value="MCI94479.1"/>
    <property type="molecule type" value="Genomic_DNA"/>
</dbReference>
<evidence type="ECO:0000313" key="3">
    <source>
        <dbReference type="Proteomes" id="UP000265520"/>
    </source>
</evidence>
<feature type="non-terminal residue" evidence="2">
    <location>
        <position position="60"/>
    </location>
</feature>
<evidence type="ECO:0000256" key="1">
    <source>
        <dbReference type="SAM" id="MobiDB-lite"/>
    </source>
</evidence>
<comment type="caution">
    <text evidence="2">The sequence shown here is derived from an EMBL/GenBank/DDBJ whole genome shotgun (WGS) entry which is preliminary data.</text>
</comment>
<proteinExistence type="predicted"/>
<sequence length="60" mass="6239">MLKLDADDKMTKKSKKSKGRASVVLEQSKLGPGSSSSPEGHVSSSPTGAQVSPFVAREPP</sequence>
<dbReference type="AlphaFoldDB" id="A0A392W3Z1"/>
<accession>A0A392W3Z1</accession>
<protein>
    <submittedName>
        <fullName evidence="2">Uncharacterized protein</fullName>
    </submittedName>
</protein>
<dbReference type="Proteomes" id="UP000265520">
    <property type="component" value="Unassembled WGS sequence"/>
</dbReference>
<feature type="region of interest" description="Disordered" evidence="1">
    <location>
        <begin position="1"/>
        <end position="60"/>
    </location>
</feature>
<keyword evidence="3" id="KW-1185">Reference proteome</keyword>
<feature type="compositionally biased region" description="Basic and acidic residues" evidence="1">
    <location>
        <begin position="1"/>
        <end position="11"/>
    </location>
</feature>
<name>A0A392W3Z1_9FABA</name>
<reference evidence="2 3" key="1">
    <citation type="journal article" date="2018" name="Front. Plant Sci.">
        <title>Red Clover (Trifolium pratense) and Zigzag Clover (T. medium) - A Picture of Genomic Similarities and Differences.</title>
        <authorList>
            <person name="Dluhosova J."/>
            <person name="Istvanek J."/>
            <person name="Nedelnik J."/>
            <person name="Repkova J."/>
        </authorList>
    </citation>
    <scope>NUCLEOTIDE SEQUENCE [LARGE SCALE GENOMIC DNA]</scope>
    <source>
        <strain evidence="3">cv. 10/8</strain>
        <tissue evidence="2">Leaf</tissue>
    </source>
</reference>
<evidence type="ECO:0000313" key="2">
    <source>
        <dbReference type="EMBL" id="MCI94479.1"/>
    </source>
</evidence>
<feature type="compositionally biased region" description="Low complexity" evidence="1">
    <location>
        <begin position="28"/>
        <end position="46"/>
    </location>
</feature>
<organism evidence="2 3">
    <name type="scientific">Trifolium medium</name>
    <dbReference type="NCBI Taxonomy" id="97028"/>
    <lineage>
        <taxon>Eukaryota</taxon>
        <taxon>Viridiplantae</taxon>
        <taxon>Streptophyta</taxon>
        <taxon>Embryophyta</taxon>
        <taxon>Tracheophyta</taxon>
        <taxon>Spermatophyta</taxon>
        <taxon>Magnoliopsida</taxon>
        <taxon>eudicotyledons</taxon>
        <taxon>Gunneridae</taxon>
        <taxon>Pentapetalae</taxon>
        <taxon>rosids</taxon>
        <taxon>fabids</taxon>
        <taxon>Fabales</taxon>
        <taxon>Fabaceae</taxon>
        <taxon>Papilionoideae</taxon>
        <taxon>50 kb inversion clade</taxon>
        <taxon>NPAAA clade</taxon>
        <taxon>Hologalegina</taxon>
        <taxon>IRL clade</taxon>
        <taxon>Trifolieae</taxon>
        <taxon>Trifolium</taxon>
    </lineage>
</organism>